<feature type="signal peptide" evidence="1">
    <location>
        <begin position="1"/>
        <end position="20"/>
    </location>
</feature>
<organism evidence="3">
    <name type="scientific">Helicobacter pylori</name>
    <name type="common">Campylobacter pylori</name>
    <dbReference type="NCBI Taxonomy" id="210"/>
    <lineage>
        <taxon>Bacteria</taxon>
        <taxon>Pseudomonadati</taxon>
        <taxon>Campylobacterota</taxon>
        <taxon>Epsilonproteobacteria</taxon>
        <taxon>Campylobacterales</taxon>
        <taxon>Helicobacteraceae</taxon>
        <taxon>Helicobacter</taxon>
    </lineage>
</organism>
<feature type="domain" description="SabA N-terminal extracellular adhesion" evidence="2">
    <location>
        <begin position="46"/>
        <end position="378"/>
    </location>
</feature>
<dbReference type="InterPro" id="IPR040838">
    <property type="entry name" value="SabA_N_adhesion"/>
</dbReference>
<gene>
    <name evidence="3" type="primary">babA</name>
</gene>
<accession>A0A0A8TSL2</accession>
<evidence type="ECO:0000256" key="1">
    <source>
        <dbReference type="SAM" id="SignalP"/>
    </source>
</evidence>
<name>A0A0A8TSL2_HELPX</name>
<dbReference type="AlphaFoldDB" id="A0A0A8TSL2"/>
<dbReference type="Pfam" id="PF18304">
    <property type="entry name" value="SabA_adhesion"/>
    <property type="match status" value="1"/>
</dbReference>
<sequence>MKKHILSFALGSLLVSTLSAEDDGFYTSVGYQIGEAAQMVTNTKGIQQLSDNYENLSKLLTRYSKLNTFIQLASDPSAINAARENLGASAKNLIGDTKNSPAYQAVLLAINAAVGFWNVVGYVTQCGGNGNEKSTSSTTIFNNEPGYRSTSITCSLNGYSPGSYGPMGIDNFKKLNEAYQILQAALKKGLPVLKENNGTVNVTYSYTCSGEGNTNCNPSLFGIKGKETNDDGRNGGTVTKTQTIDGKSVTTTISSKVVDSKAEGNKSGVSYTEITNQLNGVPDSAQALLAQASTLINTINDACPYFHANNSSEANAPKFSTTTGKICGAFSEEISAIQKMITDAQELVNQTSAINNNSQSTSIGESGKPFNPYTDASFAQSMLANASAQAKMLDLSHQVGQAINPDNLSGNFKNFVTGFLATCNNPSTAGTSGTQGSPPGTVTTQTFASGCAYVGQTITNLKNSIAHFGTQEQQIEQAENIADTLVNFKSRYSELGNTYNSITTALSSIPNAQSLQNAVSKKNNPYSPQGIETNYYLNQNTYNQIQTINQELGRNPFRKLGIVSSQTNNGAMNGIGIQVGYKQFFGQKRKWGARYYGFFDYNHAFIKSSFFNSASDVWTYGFGADALYNFINDKATNFLGKNNKLSVGLFGGIALAGTSWLNSEYVNLATVNNVYNAKINTANFQFLFNMGVRMNLARSKKKGSDHAAQHGIELGVKIPTINTNYYSFMGAELKYRRLYSVYLNYVFAY</sequence>
<dbReference type="InterPro" id="IPR002718">
    <property type="entry name" value="OMP_Helicobacter"/>
</dbReference>
<protein>
    <submittedName>
        <fullName evidence="3">BabA</fullName>
    </submittedName>
</protein>
<proteinExistence type="predicted"/>
<keyword evidence="1" id="KW-0732">Signal</keyword>
<feature type="chain" id="PRO_5002058381" evidence="1">
    <location>
        <begin position="21"/>
        <end position="749"/>
    </location>
</feature>
<evidence type="ECO:0000259" key="2">
    <source>
        <dbReference type="Pfam" id="PF18304"/>
    </source>
</evidence>
<dbReference type="Pfam" id="PF01856">
    <property type="entry name" value="HP_OMP"/>
    <property type="match status" value="1"/>
</dbReference>
<evidence type="ECO:0000313" key="3">
    <source>
        <dbReference type="EMBL" id="CEI71358.1"/>
    </source>
</evidence>
<dbReference type="PRINTS" id="PR01776">
    <property type="entry name" value="HPOMPFAMILY"/>
</dbReference>
<dbReference type="EMBL" id="LN650066">
    <property type="protein sequence ID" value="CEI71358.1"/>
    <property type="molecule type" value="Genomic_DNA"/>
</dbReference>
<reference evidence="3" key="1">
    <citation type="submission" date="2014-11" db="EMBL/GenBank/DDBJ databases">
        <title>Dynamics of Lewis B binding and sequence variation of the babA adhesin gene during chronic Helicobacter pylori infection in humans.</title>
        <authorList>
            <person name="Nell S."/>
            <person name="Kennemann L."/>
            <person name="Schwarz S."/>
            <person name="Josenhans C."/>
            <person name="Suerbaum S."/>
        </authorList>
    </citation>
    <scope>NUCLEOTIDE SEQUENCE</scope>
    <source>
        <strain evidence="3">NQ1671</strain>
    </source>
</reference>